<keyword evidence="1" id="KW-0812">Transmembrane</keyword>
<organism evidence="2 3">
    <name type="scientific">Nocardia lasii</name>
    <dbReference type="NCBI Taxonomy" id="1616107"/>
    <lineage>
        <taxon>Bacteria</taxon>
        <taxon>Bacillati</taxon>
        <taxon>Actinomycetota</taxon>
        <taxon>Actinomycetes</taxon>
        <taxon>Mycobacteriales</taxon>
        <taxon>Nocardiaceae</taxon>
        <taxon>Nocardia</taxon>
    </lineage>
</organism>
<comment type="caution">
    <text evidence="2">The sequence shown here is derived from an EMBL/GenBank/DDBJ whole genome shotgun (WGS) entry which is preliminary data.</text>
</comment>
<protein>
    <submittedName>
        <fullName evidence="2">Uncharacterized protein</fullName>
    </submittedName>
</protein>
<evidence type="ECO:0000313" key="2">
    <source>
        <dbReference type="EMBL" id="MFC6011766.1"/>
    </source>
</evidence>
<accession>A0ABW1JQM6</accession>
<keyword evidence="1" id="KW-1133">Transmembrane helix</keyword>
<feature type="transmembrane region" description="Helical" evidence="1">
    <location>
        <begin position="124"/>
        <end position="143"/>
    </location>
</feature>
<evidence type="ECO:0000313" key="3">
    <source>
        <dbReference type="Proteomes" id="UP001596223"/>
    </source>
</evidence>
<evidence type="ECO:0000256" key="1">
    <source>
        <dbReference type="SAM" id="Phobius"/>
    </source>
</evidence>
<dbReference type="EMBL" id="JBHSQN010000007">
    <property type="protein sequence ID" value="MFC6011766.1"/>
    <property type="molecule type" value="Genomic_DNA"/>
</dbReference>
<name>A0ABW1JQM6_9NOCA</name>
<reference evidence="3" key="1">
    <citation type="journal article" date="2019" name="Int. J. Syst. Evol. Microbiol.">
        <title>The Global Catalogue of Microorganisms (GCM) 10K type strain sequencing project: providing services to taxonomists for standard genome sequencing and annotation.</title>
        <authorList>
            <consortium name="The Broad Institute Genomics Platform"/>
            <consortium name="The Broad Institute Genome Sequencing Center for Infectious Disease"/>
            <person name="Wu L."/>
            <person name="Ma J."/>
        </authorList>
    </citation>
    <scope>NUCLEOTIDE SEQUENCE [LARGE SCALE GENOMIC DNA]</scope>
    <source>
        <strain evidence="3">CCUG 36956</strain>
    </source>
</reference>
<dbReference type="Proteomes" id="UP001596223">
    <property type="component" value="Unassembled WGS sequence"/>
</dbReference>
<keyword evidence="3" id="KW-1185">Reference proteome</keyword>
<feature type="transmembrane region" description="Helical" evidence="1">
    <location>
        <begin position="74"/>
        <end position="93"/>
    </location>
</feature>
<dbReference type="RefSeq" id="WP_378604061.1">
    <property type="nucleotide sequence ID" value="NZ_JBHSQN010000007.1"/>
</dbReference>
<gene>
    <name evidence="2" type="ORF">ACFP3H_11955</name>
</gene>
<proteinExistence type="predicted"/>
<keyword evidence="1" id="KW-0472">Membrane</keyword>
<sequence>MPPKTKAVWSPPIAAVLAGGAAALMGMYSLVLAAITLSALRVAAGKGEPQYGTDELRVARLEYQLQVIDRQLDLGIYAVLAVLLGVGGVLMLIRRSGGPTMVIIGSGLTMFTMWGAGATTPATAVSFGILSLVPICMLICALLPSTQRWIGSRNPQFTATNIPRPPVPPYN</sequence>
<feature type="transmembrane region" description="Helical" evidence="1">
    <location>
        <begin position="100"/>
        <end position="118"/>
    </location>
</feature>